<keyword evidence="3" id="KW-0175">Coiled coil</keyword>
<dbReference type="EMBL" id="LN679150">
    <property type="protein sequence ID" value="CEL61176.1"/>
    <property type="molecule type" value="Genomic_DNA"/>
</dbReference>
<accession>A0A0B7FTA1</accession>
<evidence type="ECO:0000313" key="7">
    <source>
        <dbReference type="Proteomes" id="UP000059188"/>
    </source>
</evidence>
<dbReference type="Pfam" id="PF09805">
    <property type="entry name" value="Nop25"/>
    <property type="match status" value="1"/>
</dbReference>
<evidence type="ECO:0000256" key="5">
    <source>
        <dbReference type="SAM" id="MobiDB-lite"/>
    </source>
</evidence>
<feature type="compositionally biased region" description="Polar residues" evidence="5">
    <location>
        <begin position="1"/>
        <end position="15"/>
    </location>
</feature>
<dbReference type="GO" id="GO:0019843">
    <property type="term" value="F:rRNA binding"/>
    <property type="evidence" value="ECO:0007669"/>
    <property type="project" value="TreeGrafter"/>
</dbReference>
<reference evidence="6 7" key="1">
    <citation type="submission" date="2014-11" db="EMBL/GenBank/DDBJ databases">
        <authorList>
            <person name="Wibberg Daniel"/>
        </authorList>
    </citation>
    <scope>NUCLEOTIDE SEQUENCE [LARGE SCALE GENOMIC DNA]</scope>
    <source>
        <strain evidence="6">Rhizoctonia solani AG1-IB 7/3/14</strain>
    </source>
</reference>
<comment type="subcellular location">
    <subcellularLocation>
        <location evidence="1">Nucleus</location>
        <location evidence="1">Nucleolus</location>
    </subcellularLocation>
</comment>
<feature type="region of interest" description="Disordered" evidence="5">
    <location>
        <begin position="51"/>
        <end position="80"/>
    </location>
</feature>
<dbReference type="OrthoDB" id="551633at2759"/>
<comment type="similarity">
    <text evidence="2">Belongs to the RRP17 family.</text>
</comment>
<evidence type="ECO:0000256" key="2">
    <source>
        <dbReference type="ARBA" id="ARBA00007175"/>
    </source>
</evidence>
<name>A0A0B7FTA1_THACB</name>
<organism evidence="6 7">
    <name type="scientific">Thanatephorus cucumeris (strain AG1-IB / isolate 7/3/14)</name>
    <name type="common">Lettuce bottom rot fungus</name>
    <name type="synonym">Rhizoctonia solani</name>
    <dbReference type="NCBI Taxonomy" id="1108050"/>
    <lineage>
        <taxon>Eukaryota</taxon>
        <taxon>Fungi</taxon>
        <taxon>Dikarya</taxon>
        <taxon>Basidiomycota</taxon>
        <taxon>Agaricomycotina</taxon>
        <taxon>Agaricomycetes</taxon>
        <taxon>Cantharellales</taxon>
        <taxon>Ceratobasidiaceae</taxon>
        <taxon>Rhizoctonia</taxon>
        <taxon>Rhizoctonia solani AG-1</taxon>
    </lineage>
</organism>
<proteinExistence type="inferred from homology"/>
<dbReference type="GO" id="GO:0005730">
    <property type="term" value="C:nucleolus"/>
    <property type="evidence" value="ECO:0007669"/>
    <property type="project" value="UniProtKB-SubCell"/>
</dbReference>
<dbReference type="PANTHER" id="PTHR14577">
    <property type="entry name" value="NUCLEOLAR PROTEIN 12"/>
    <property type="match status" value="1"/>
</dbReference>
<feature type="compositionally biased region" description="Basic and acidic residues" evidence="5">
    <location>
        <begin position="145"/>
        <end position="157"/>
    </location>
</feature>
<dbReference type="STRING" id="1108050.A0A0B7FTA1"/>
<evidence type="ECO:0008006" key="8">
    <source>
        <dbReference type="Google" id="ProtNLM"/>
    </source>
</evidence>
<dbReference type="AlphaFoldDB" id="A0A0B7FTA1"/>
<feature type="compositionally biased region" description="Acidic residues" evidence="5">
    <location>
        <begin position="110"/>
        <end position="120"/>
    </location>
</feature>
<protein>
    <recommendedName>
        <fullName evidence="8">Ribosomal RNA-processing protein 17</fullName>
    </recommendedName>
</protein>
<feature type="region of interest" description="Disordered" evidence="5">
    <location>
        <begin position="100"/>
        <end position="222"/>
    </location>
</feature>
<dbReference type="PANTHER" id="PTHR14577:SF0">
    <property type="entry name" value="NUCLEOLAR PROTEIN 12"/>
    <property type="match status" value="1"/>
</dbReference>
<dbReference type="Proteomes" id="UP000059188">
    <property type="component" value="Unassembled WGS sequence"/>
</dbReference>
<dbReference type="InterPro" id="IPR019186">
    <property type="entry name" value="Nucleolar_protein_12"/>
</dbReference>
<gene>
    <name evidence="6" type="ORF">RSOLAG1IB_09818</name>
</gene>
<evidence type="ECO:0000256" key="3">
    <source>
        <dbReference type="ARBA" id="ARBA00023054"/>
    </source>
</evidence>
<keyword evidence="7" id="KW-1185">Reference proteome</keyword>
<keyword evidence="4" id="KW-0539">Nucleus</keyword>
<sequence length="222" mass="25585">MAPSNASLLTRQSTAWAHKKRARQGQVKEIVFDEEARREYLTGFRKRNMERKKAAKAKATEREKQEHLEERRQMRKEMKERAQTNFEAVEKAYGGAALELAGLSSAQPEEHEEEYSDEEQLATVAVVEDFDPTADMLGPRQNQSEARDQQELEEGRPTKKPKTTTRKPDSEKKSKPKPKPSKIRYETKAAARAAHVKALSQRRKAKDKRVGERKLKSKSRRK</sequence>
<evidence type="ECO:0000256" key="1">
    <source>
        <dbReference type="ARBA" id="ARBA00004604"/>
    </source>
</evidence>
<evidence type="ECO:0000256" key="4">
    <source>
        <dbReference type="ARBA" id="ARBA00023242"/>
    </source>
</evidence>
<feature type="region of interest" description="Disordered" evidence="5">
    <location>
        <begin position="1"/>
        <end position="20"/>
    </location>
</feature>
<feature type="compositionally biased region" description="Basic and acidic residues" evidence="5">
    <location>
        <begin position="58"/>
        <end position="80"/>
    </location>
</feature>
<evidence type="ECO:0000313" key="6">
    <source>
        <dbReference type="EMBL" id="CEL61176.1"/>
    </source>
</evidence>